<dbReference type="PANTHER" id="PTHR10778">
    <property type="entry name" value="SOLUTE CARRIER FAMILY 35 MEMBER B"/>
    <property type="match status" value="1"/>
</dbReference>
<comment type="subcellular location">
    <subcellularLocation>
        <location evidence="1">Endomembrane system</location>
        <topology evidence="1">Multi-pass membrane protein</topology>
    </subcellularLocation>
</comment>
<evidence type="ECO:0000256" key="4">
    <source>
        <dbReference type="ARBA" id="ARBA00022597"/>
    </source>
</evidence>
<sequence>MHPGFPIAAVFLGCCSNVVVLEYLVREFPGSGNIVTFSQFLFIALEGFIFHADFGRRKPVVPIRHYVVMVTIFFMVQVVNNLTYGFHVSVPLHMIFRSGSLIANLFLGVLILKKSYKLSKYLSVIMITIGIAICTIASAKKVKSEHLDDGSDGMYDLFIWIIGISGLTFALLMSARMGIYQETIYARFGKHPKEALFYNHALPLPAFLLLGKDIYNHAVLFTGSEPIDVPYLPAIPRMWFFLALNVLTQYICIRAVFILTTECQSLTVTLVVTLRKFTSLLFSIMYFKNPFTVYHWVGTVLVFTGTMLFVDIYNILKSLLGKTKAE</sequence>
<feature type="transmembrane region" description="Helical" evidence="8">
    <location>
        <begin position="158"/>
        <end position="175"/>
    </location>
</feature>
<feature type="transmembrane region" description="Helical" evidence="8">
    <location>
        <begin position="92"/>
        <end position="112"/>
    </location>
</feature>
<dbReference type="GO" id="GO:0005789">
    <property type="term" value="C:endoplasmic reticulum membrane"/>
    <property type="evidence" value="ECO:0007669"/>
    <property type="project" value="TreeGrafter"/>
</dbReference>
<dbReference type="PANTHER" id="PTHR10778:SF4">
    <property type="entry name" value="NUCLEOTIDE SUGAR TRANSPORTER SLC35B4"/>
    <property type="match status" value="1"/>
</dbReference>
<keyword evidence="5 8" id="KW-0812">Transmembrane</keyword>
<dbReference type="InParanoid" id="A0A1S3HH89"/>
<keyword evidence="3" id="KW-0813">Transport</keyword>
<comment type="similarity">
    <text evidence="2">Belongs to the nucleotide-sugar transporter family. SLC35B subfamily.</text>
</comment>
<dbReference type="GO" id="GO:0000139">
    <property type="term" value="C:Golgi membrane"/>
    <property type="evidence" value="ECO:0007669"/>
    <property type="project" value="TreeGrafter"/>
</dbReference>
<organism evidence="9 10">
    <name type="scientific">Lingula anatina</name>
    <name type="common">Brachiopod</name>
    <name type="synonym">Lingula unguis</name>
    <dbReference type="NCBI Taxonomy" id="7574"/>
    <lineage>
        <taxon>Eukaryota</taxon>
        <taxon>Metazoa</taxon>
        <taxon>Spiralia</taxon>
        <taxon>Lophotrochozoa</taxon>
        <taxon>Brachiopoda</taxon>
        <taxon>Linguliformea</taxon>
        <taxon>Lingulata</taxon>
        <taxon>Lingulida</taxon>
        <taxon>Linguloidea</taxon>
        <taxon>Lingulidae</taxon>
        <taxon>Lingula</taxon>
    </lineage>
</organism>
<keyword evidence="9" id="KW-1185">Reference proteome</keyword>
<evidence type="ECO:0000256" key="1">
    <source>
        <dbReference type="ARBA" id="ARBA00004127"/>
    </source>
</evidence>
<reference evidence="10" key="1">
    <citation type="submission" date="2025-08" db="UniProtKB">
        <authorList>
            <consortium name="RefSeq"/>
        </authorList>
    </citation>
    <scope>IDENTIFICATION</scope>
    <source>
        <tissue evidence="10">Gonads</tissue>
    </source>
</reference>
<dbReference type="GO" id="GO:0005464">
    <property type="term" value="F:UDP-xylose transmembrane transporter activity"/>
    <property type="evidence" value="ECO:0007669"/>
    <property type="project" value="TreeGrafter"/>
</dbReference>
<proteinExistence type="inferred from homology"/>
<dbReference type="Proteomes" id="UP000085678">
    <property type="component" value="Unplaced"/>
</dbReference>
<dbReference type="RefSeq" id="XP_013385440.1">
    <property type="nucleotide sequence ID" value="XM_013529986.2"/>
</dbReference>
<dbReference type="OrthoDB" id="999962at2759"/>
<name>A0A1S3HH89_LINAN</name>
<feature type="transmembrane region" description="Helical" evidence="8">
    <location>
        <begin position="293"/>
        <end position="316"/>
    </location>
</feature>
<feature type="transmembrane region" description="Helical" evidence="8">
    <location>
        <begin position="7"/>
        <end position="25"/>
    </location>
</feature>
<accession>A0A1S3HH89</accession>
<evidence type="ECO:0000313" key="10">
    <source>
        <dbReference type="RefSeq" id="XP_013385440.1"/>
    </source>
</evidence>
<keyword evidence="6 8" id="KW-1133">Transmembrane helix</keyword>
<feature type="transmembrane region" description="Helical" evidence="8">
    <location>
        <begin position="121"/>
        <end position="138"/>
    </location>
</feature>
<evidence type="ECO:0000313" key="9">
    <source>
        <dbReference type="Proteomes" id="UP000085678"/>
    </source>
</evidence>
<evidence type="ECO:0000256" key="2">
    <source>
        <dbReference type="ARBA" id="ARBA00010694"/>
    </source>
</evidence>
<dbReference type="Pfam" id="PF08449">
    <property type="entry name" value="UAA"/>
    <property type="match status" value="1"/>
</dbReference>
<dbReference type="FunCoup" id="A0A1S3HH89">
    <property type="interactions" value="1708"/>
</dbReference>
<keyword evidence="4" id="KW-0762">Sugar transport</keyword>
<feature type="transmembrane region" description="Helical" evidence="8">
    <location>
        <begin position="238"/>
        <end position="259"/>
    </location>
</feature>
<feature type="transmembrane region" description="Helical" evidence="8">
    <location>
        <begin position="66"/>
        <end position="86"/>
    </location>
</feature>
<dbReference type="InterPro" id="IPR013657">
    <property type="entry name" value="SCL35B1-4/HUT1"/>
</dbReference>
<dbReference type="GeneID" id="106155246"/>
<evidence type="ECO:0000256" key="5">
    <source>
        <dbReference type="ARBA" id="ARBA00022692"/>
    </source>
</evidence>
<gene>
    <name evidence="10" type="primary">LOC106155246</name>
</gene>
<protein>
    <submittedName>
        <fullName evidence="10">UDP-xylose and UDP-N-acetylglucosamine transporter isoform X2</fullName>
    </submittedName>
</protein>
<dbReference type="STRING" id="7574.A0A1S3HH89"/>
<evidence type="ECO:0000256" key="8">
    <source>
        <dbReference type="SAM" id="Phobius"/>
    </source>
</evidence>
<evidence type="ECO:0000256" key="7">
    <source>
        <dbReference type="ARBA" id="ARBA00023136"/>
    </source>
</evidence>
<evidence type="ECO:0000256" key="6">
    <source>
        <dbReference type="ARBA" id="ARBA00022989"/>
    </source>
</evidence>
<keyword evidence="7 8" id="KW-0472">Membrane</keyword>
<evidence type="ECO:0000256" key="3">
    <source>
        <dbReference type="ARBA" id="ARBA00022448"/>
    </source>
</evidence>
<dbReference type="GO" id="GO:0005462">
    <property type="term" value="F:UDP-N-acetylglucosamine transmembrane transporter activity"/>
    <property type="evidence" value="ECO:0007669"/>
    <property type="project" value="TreeGrafter"/>
</dbReference>
<feature type="transmembrane region" description="Helical" evidence="8">
    <location>
        <begin position="37"/>
        <end position="54"/>
    </location>
</feature>
<dbReference type="AlphaFoldDB" id="A0A1S3HH89"/>